<evidence type="ECO:0000313" key="14">
    <source>
        <dbReference type="EMBL" id="KAG8188672.1"/>
    </source>
</evidence>
<dbReference type="InterPro" id="IPR034027">
    <property type="entry name" value="Reprolysin_adamalysin"/>
</dbReference>
<keyword evidence="2 10" id="KW-0812">Transmembrane</keyword>
<dbReference type="InterPro" id="IPR002870">
    <property type="entry name" value="Peptidase_M12B_N"/>
</dbReference>
<dbReference type="PROSITE" id="PS50215">
    <property type="entry name" value="ADAM_MEPRO"/>
    <property type="match status" value="1"/>
</dbReference>
<evidence type="ECO:0000256" key="3">
    <source>
        <dbReference type="ARBA" id="ARBA00022989"/>
    </source>
</evidence>
<evidence type="ECO:0000256" key="7">
    <source>
        <dbReference type="PROSITE-ProRule" id="PRU00076"/>
    </source>
</evidence>
<accession>A0AAV6UXV9</accession>
<keyword evidence="8" id="KW-0862">Zinc</keyword>
<feature type="domain" description="Disintegrin" evidence="12">
    <location>
        <begin position="540"/>
        <end position="628"/>
    </location>
</feature>
<proteinExistence type="predicted"/>
<dbReference type="InterPro" id="IPR018358">
    <property type="entry name" value="Disintegrin_CS"/>
</dbReference>
<evidence type="ECO:0000256" key="2">
    <source>
        <dbReference type="ARBA" id="ARBA00022692"/>
    </source>
</evidence>
<dbReference type="FunFam" id="4.10.70.10:FF:000001">
    <property type="entry name" value="Disintegrin and metalloproteinase domain-containing protein 22"/>
    <property type="match status" value="1"/>
</dbReference>
<feature type="compositionally biased region" description="Polar residues" evidence="9">
    <location>
        <begin position="1055"/>
        <end position="1067"/>
    </location>
</feature>
<dbReference type="SMART" id="SM00608">
    <property type="entry name" value="ACR"/>
    <property type="match status" value="1"/>
</dbReference>
<keyword evidence="3 10" id="KW-1133">Transmembrane helix</keyword>
<evidence type="ECO:0000256" key="4">
    <source>
        <dbReference type="ARBA" id="ARBA00023136"/>
    </source>
</evidence>
<dbReference type="PROSITE" id="PS01186">
    <property type="entry name" value="EGF_2"/>
    <property type="match status" value="1"/>
</dbReference>
<dbReference type="PROSITE" id="PS00427">
    <property type="entry name" value="DISINTEGRIN_1"/>
    <property type="match status" value="1"/>
</dbReference>
<feature type="compositionally biased region" description="Acidic residues" evidence="9">
    <location>
        <begin position="1176"/>
        <end position="1185"/>
    </location>
</feature>
<dbReference type="Proteomes" id="UP000827092">
    <property type="component" value="Unassembled WGS sequence"/>
</dbReference>
<dbReference type="EMBL" id="JAFNEN010000233">
    <property type="protein sequence ID" value="KAG8188672.1"/>
    <property type="molecule type" value="Genomic_DNA"/>
</dbReference>
<keyword evidence="5 7" id="KW-1015">Disulfide bond</keyword>
<feature type="region of interest" description="Disordered" evidence="9">
    <location>
        <begin position="1218"/>
        <end position="1306"/>
    </location>
</feature>
<dbReference type="PANTHER" id="PTHR11905:SF237">
    <property type="entry name" value="MIND-MELD, ISOFORM J"/>
    <property type="match status" value="1"/>
</dbReference>
<feature type="domain" description="EGF-like" evidence="11">
    <location>
        <begin position="797"/>
        <end position="834"/>
    </location>
</feature>
<name>A0AAV6UXV9_9ARAC</name>
<dbReference type="InterPro" id="IPR024079">
    <property type="entry name" value="MetalloPept_cat_dom_sf"/>
</dbReference>
<dbReference type="InterPro" id="IPR001762">
    <property type="entry name" value="Disintegrin_dom"/>
</dbReference>
<evidence type="ECO:0000313" key="15">
    <source>
        <dbReference type="Proteomes" id="UP000827092"/>
    </source>
</evidence>
<dbReference type="Gene3D" id="4.10.70.10">
    <property type="entry name" value="Disintegrin domain"/>
    <property type="match status" value="1"/>
</dbReference>
<evidence type="ECO:0000259" key="11">
    <source>
        <dbReference type="PROSITE" id="PS50026"/>
    </source>
</evidence>
<comment type="caution">
    <text evidence="14">The sequence shown here is derived from an EMBL/GenBank/DDBJ whole genome shotgun (WGS) entry which is preliminary data.</text>
</comment>
<dbReference type="InterPro" id="IPR006586">
    <property type="entry name" value="ADAM_Cys-rich"/>
</dbReference>
<evidence type="ECO:0008006" key="16">
    <source>
        <dbReference type="Google" id="ProtNLM"/>
    </source>
</evidence>
<evidence type="ECO:0000256" key="1">
    <source>
        <dbReference type="ARBA" id="ARBA00004479"/>
    </source>
</evidence>
<organism evidence="14 15">
    <name type="scientific">Oedothorax gibbosus</name>
    <dbReference type="NCBI Taxonomy" id="931172"/>
    <lineage>
        <taxon>Eukaryota</taxon>
        <taxon>Metazoa</taxon>
        <taxon>Ecdysozoa</taxon>
        <taxon>Arthropoda</taxon>
        <taxon>Chelicerata</taxon>
        <taxon>Arachnida</taxon>
        <taxon>Araneae</taxon>
        <taxon>Araneomorphae</taxon>
        <taxon>Entelegynae</taxon>
        <taxon>Araneoidea</taxon>
        <taxon>Linyphiidae</taxon>
        <taxon>Erigoninae</taxon>
        <taxon>Oedothorax</taxon>
    </lineage>
</organism>
<dbReference type="Pfam" id="PF08516">
    <property type="entry name" value="ADAM_CR"/>
    <property type="match status" value="1"/>
</dbReference>
<dbReference type="Pfam" id="PF01562">
    <property type="entry name" value="Pep_M12B_propep"/>
    <property type="match status" value="1"/>
</dbReference>
<feature type="disulfide bond" evidence="7">
    <location>
        <begin position="824"/>
        <end position="833"/>
    </location>
</feature>
<evidence type="ECO:0000256" key="10">
    <source>
        <dbReference type="SAM" id="Phobius"/>
    </source>
</evidence>
<dbReference type="GO" id="GO:0046872">
    <property type="term" value="F:metal ion binding"/>
    <property type="evidence" value="ECO:0007669"/>
    <property type="project" value="UniProtKB-KW"/>
</dbReference>
<dbReference type="FunFam" id="3.40.390.10:FF:000002">
    <property type="entry name" value="Disintegrin and metalloproteinase domain-containing protein 22"/>
    <property type="match status" value="1"/>
</dbReference>
<feature type="region of interest" description="Disordered" evidence="9">
    <location>
        <begin position="1175"/>
        <end position="1199"/>
    </location>
</feature>
<feature type="binding site" evidence="8">
    <location>
        <position position="462"/>
    </location>
    <ligand>
        <name>Zn(2+)</name>
        <dbReference type="ChEBI" id="CHEBI:29105"/>
        <note>catalytic</note>
    </ligand>
</feature>
<feature type="binding site" evidence="8">
    <location>
        <position position="458"/>
    </location>
    <ligand>
        <name>Zn(2+)</name>
        <dbReference type="ChEBI" id="CHEBI:29105"/>
        <note>catalytic</note>
    </ligand>
</feature>
<dbReference type="CDD" id="cd04269">
    <property type="entry name" value="ZnMc_adamalysin_II_like"/>
    <property type="match status" value="1"/>
</dbReference>
<dbReference type="InterPro" id="IPR036436">
    <property type="entry name" value="Disintegrin_dom_sf"/>
</dbReference>
<dbReference type="GO" id="GO:0004222">
    <property type="term" value="F:metalloendopeptidase activity"/>
    <property type="evidence" value="ECO:0007669"/>
    <property type="project" value="InterPro"/>
</dbReference>
<comment type="subcellular location">
    <subcellularLocation>
        <location evidence="1">Membrane</location>
        <topology evidence="1">Single-pass type I membrane protein</topology>
    </subcellularLocation>
</comment>
<feature type="binding site" evidence="8">
    <location>
        <position position="468"/>
    </location>
    <ligand>
        <name>Zn(2+)</name>
        <dbReference type="ChEBI" id="CHEBI:29105"/>
        <note>catalytic</note>
    </ligand>
</feature>
<dbReference type="SUPFAM" id="SSF55486">
    <property type="entry name" value="Metalloproteases ('zincins'), catalytic domain"/>
    <property type="match status" value="1"/>
</dbReference>
<feature type="region of interest" description="Disordered" evidence="9">
    <location>
        <begin position="1055"/>
        <end position="1095"/>
    </location>
</feature>
<sequence length="1306" mass="145443">MIPQRRGERGRTGWREDIKAAAITWKPGFVSPNRDREKRPPFSSILQDPCAPDGRRERRCRSSAERSIPIRKSTREMRKMLLMRIAGVFFLGWAALVGAVGVPKNERDLFDDFTDEIRPIGCCPTEAERLKRLYPENERFIANIPSRYYEVIYPVQVRQHQKMGVLTRETDANKTGKHYYSTSLLVKAFNYKFKLDLELNTHLLAPNLIQKHFLPEGIQRLSTQEIEQCYYHGTIKEYPGGIAALRTCNGISGVIHVGNETFVIHPFYGGDLSRKHPHVLFRFFPENKGKHTCGNTGMHEWGFKQFRIRPPTRIKRDVRQVYKFIELALVLDQAMFENRNATKAEVVSDAIQILNLVDLYFKSVNTRVSVVYVETWAHGDQIDVIADVRQTLLNLLDYTSRKLYKVAKDATHLITGKHFRGSEVGMAVPDSICTAKAVGISEDTNIYEPQLVASTITHMLGHNLGMGHDHAEGAGGGGGGGPEDCKCQDWWSCIMSQNILGESKIQPYHFSSCSLQDYIRALRVGHGICLFNKPNQLEDFRTCGNGVIEDGEQCDCGSIEECLRSDPCCDPITCKLRVEAECSAGPCCENCKLRPSGHLCRPAVTECDIPEYCDGRSGQCPTDLYKKNASPCNKGEGFCFHGDCPTPASQCEYLWGYGAMASDKQCFERFNAQGSLNGNCGTDGRGGYVKCSKENVRCGSLQCQRGSRTPLVPGMDKQYSRTLVYIDGSEYECKAVQKFDTSHSNKSRSAGYNIAMGGGSLGVPDIPDLGMVRDGTKCAEEMVCVNQTCVSVNQFIEPGNCPTSHMAHVCSGHGVCSNLNSCYCDRGYTSYDCSQRADERTHPESFDPIPNLFTTPEAPSTTIVADWKNKTIRSSFVVTKGSTLSTTSLVIVLVTIVGSVFIFFALLATCYRRSGILPKGASDYLKKRFGKKLHMPHGKKMDGSQENVNRIITFGSMPSYREDKLQELQRRQQDTPPKLPADSSTLPQPPTDMSTFIELSPDNLTTQRVPEKGILKHGHWDEEDEEQDSSSDVERTLKNINGYHEEILEALHSASQSLNSSKRSPSQESHKSLQDPNYSSPGGGHKDDEDPEMMEPMPVPIRIRNLEDLLRQLEHHPLQNQHVSPACSDEMRLGSEPEADRHCLLGGRQDRSGSEGKADAGLQYLLGRLQANKNYEDEEDDDPSDDGSTYSSHQLVRSASEEALPVSIKYRDYGRKYSKGARRVPEPCDYAPSPPPSEDSYANSSEDNAFVIPPAPPAARGARTAKVEPLGATGANSTGSLPSGAKRKGKKKFPEYKMSSLRNQRW</sequence>
<feature type="region of interest" description="Disordered" evidence="9">
    <location>
        <begin position="29"/>
        <end position="66"/>
    </location>
</feature>
<dbReference type="PRINTS" id="PR00289">
    <property type="entry name" value="DISINTEGRIN"/>
</dbReference>
<keyword evidence="7" id="KW-0245">EGF-like domain</keyword>
<protein>
    <recommendedName>
        <fullName evidence="16">Disintegrin and metalloproteinase domain-containing protein 11</fullName>
    </recommendedName>
</protein>
<feature type="compositionally biased region" description="Polar residues" evidence="9">
    <location>
        <begin position="1187"/>
        <end position="1197"/>
    </location>
</feature>
<evidence type="ECO:0000256" key="6">
    <source>
        <dbReference type="PROSITE-ProRule" id="PRU00068"/>
    </source>
</evidence>
<keyword evidence="8" id="KW-0479">Metal-binding</keyword>
<keyword evidence="15" id="KW-1185">Reference proteome</keyword>
<dbReference type="SMART" id="SM00050">
    <property type="entry name" value="DISIN"/>
    <property type="match status" value="1"/>
</dbReference>
<evidence type="ECO:0000256" key="8">
    <source>
        <dbReference type="PROSITE-ProRule" id="PRU00276"/>
    </source>
</evidence>
<feature type="region of interest" description="Disordered" evidence="9">
    <location>
        <begin position="967"/>
        <end position="1009"/>
    </location>
</feature>
<dbReference type="Pfam" id="PF01421">
    <property type="entry name" value="Reprolysin"/>
    <property type="match status" value="1"/>
</dbReference>
<dbReference type="SUPFAM" id="SSF57552">
    <property type="entry name" value="Blood coagulation inhibitor (disintegrin)"/>
    <property type="match status" value="1"/>
</dbReference>
<dbReference type="PROSITE" id="PS50214">
    <property type="entry name" value="DISINTEGRIN_2"/>
    <property type="match status" value="1"/>
</dbReference>
<feature type="domain" description="Peptidase M12B" evidence="13">
    <location>
        <begin position="323"/>
        <end position="534"/>
    </location>
</feature>
<feature type="transmembrane region" description="Helical" evidence="10">
    <location>
        <begin position="889"/>
        <end position="911"/>
    </location>
</feature>
<evidence type="ECO:0000259" key="13">
    <source>
        <dbReference type="PROSITE" id="PS50215"/>
    </source>
</evidence>
<keyword evidence="4 10" id="KW-0472">Membrane</keyword>
<feature type="compositionally biased region" description="Basic and acidic residues" evidence="9">
    <location>
        <begin position="53"/>
        <end position="64"/>
    </location>
</feature>
<feature type="disulfide bond" evidence="6">
    <location>
        <begin position="600"/>
        <end position="620"/>
    </location>
</feature>
<gene>
    <name evidence="14" type="ORF">JTE90_003929</name>
</gene>
<dbReference type="InterPro" id="IPR001590">
    <property type="entry name" value="Peptidase_M12B"/>
</dbReference>
<dbReference type="PROSITE" id="PS50026">
    <property type="entry name" value="EGF_3"/>
    <property type="match status" value="1"/>
</dbReference>
<dbReference type="GO" id="GO:0006508">
    <property type="term" value="P:proteolysis"/>
    <property type="evidence" value="ECO:0007669"/>
    <property type="project" value="InterPro"/>
</dbReference>
<evidence type="ECO:0000256" key="9">
    <source>
        <dbReference type="SAM" id="MobiDB-lite"/>
    </source>
</evidence>
<dbReference type="GO" id="GO:0016020">
    <property type="term" value="C:membrane"/>
    <property type="evidence" value="ECO:0007669"/>
    <property type="project" value="UniProtKB-SubCell"/>
</dbReference>
<dbReference type="InterPro" id="IPR000742">
    <property type="entry name" value="EGF"/>
</dbReference>
<comment type="caution">
    <text evidence="7">Lacks conserved residue(s) required for the propagation of feature annotation.</text>
</comment>
<evidence type="ECO:0000256" key="5">
    <source>
        <dbReference type="ARBA" id="ARBA00023157"/>
    </source>
</evidence>
<evidence type="ECO:0000259" key="12">
    <source>
        <dbReference type="PROSITE" id="PS50214"/>
    </source>
</evidence>
<dbReference type="PANTHER" id="PTHR11905">
    <property type="entry name" value="ADAM A DISINTEGRIN AND METALLOPROTEASE DOMAIN"/>
    <property type="match status" value="1"/>
</dbReference>
<feature type="transmembrane region" description="Helical" evidence="10">
    <location>
        <begin position="81"/>
        <end position="102"/>
    </location>
</feature>
<feature type="compositionally biased region" description="Polar residues" evidence="9">
    <location>
        <begin position="982"/>
        <end position="994"/>
    </location>
</feature>
<reference evidence="14 15" key="1">
    <citation type="journal article" date="2022" name="Nat. Ecol. Evol.">
        <title>A masculinizing supergene underlies an exaggerated male reproductive morph in a spider.</title>
        <authorList>
            <person name="Hendrickx F."/>
            <person name="De Corte Z."/>
            <person name="Sonet G."/>
            <person name="Van Belleghem S.M."/>
            <person name="Kostlbacher S."/>
            <person name="Vangestel C."/>
        </authorList>
    </citation>
    <scope>NUCLEOTIDE SEQUENCE [LARGE SCALE GENOMIC DNA]</scope>
    <source>
        <strain evidence="14">W744_W776</strain>
    </source>
</reference>
<dbReference type="Gene3D" id="3.40.390.10">
    <property type="entry name" value="Collagenase (Catalytic Domain)"/>
    <property type="match status" value="1"/>
</dbReference>
<dbReference type="Pfam" id="PF00200">
    <property type="entry name" value="Disintegrin"/>
    <property type="match status" value="1"/>
</dbReference>